<evidence type="ECO:0000256" key="1">
    <source>
        <dbReference type="ARBA" id="ARBA00004123"/>
    </source>
</evidence>
<evidence type="ECO:0000256" key="2">
    <source>
        <dbReference type="ARBA" id="ARBA00023242"/>
    </source>
</evidence>
<evidence type="ECO:0000313" key="4">
    <source>
        <dbReference type="EMBL" id="CUS10437.1"/>
    </source>
</evidence>
<evidence type="ECO:0000259" key="3">
    <source>
        <dbReference type="Pfam" id="PF13934"/>
    </source>
</evidence>
<organism evidence="4 5">
    <name type="scientific">Tuber aestivum</name>
    <name type="common">summer truffle</name>
    <dbReference type="NCBI Taxonomy" id="59557"/>
    <lineage>
        <taxon>Eukaryota</taxon>
        <taxon>Fungi</taxon>
        <taxon>Dikarya</taxon>
        <taxon>Ascomycota</taxon>
        <taxon>Pezizomycotina</taxon>
        <taxon>Pezizomycetes</taxon>
        <taxon>Pezizales</taxon>
        <taxon>Tuberaceae</taxon>
        <taxon>Tuber</taxon>
    </lineage>
</organism>
<dbReference type="Proteomes" id="UP001412239">
    <property type="component" value="Unassembled WGS sequence"/>
</dbReference>
<sequence length="323" mass="36644">MELDRSSLATYRSIFPDDKKFPYTRDRISQITRHRSSLDGSLFFDYVLREIACIEDADRLYPPKNVTALRALVTTIMEKEELDKLKRDSFIYYLKKDFDYAHPSSDDARSYARKALVQPNFCSLMDGLWALDNFRFEEATMLLAEPAVTPTNPHKILSALIHHAGPTLGPRLATTFVQATQTKLNTDDSIRDYFAALNATSIESAFLYQRTVPESLQHELFTSLIDHCLTVRKEVNALKLINLPFTPKEQQIFEDHIRHSNLPAAQDTLIIKQMHQGQLDDALAAARSARYQNEPELKGLNWASLARGLSLGIGPRAANEETA</sequence>
<comment type="subcellular location">
    <subcellularLocation>
        <location evidence="1">Nucleus</location>
    </subcellularLocation>
</comment>
<keyword evidence="5" id="KW-1185">Reference proteome</keyword>
<gene>
    <name evidence="4" type="ORF">GSTUAT00005518001</name>
</gene>
<dbReference type="AlphaFoldDB" id="A0A292PVE8"/>
<reference evidence="4" key="1">
    <citation type="submission" date="2015-10" db="EMBL/GenBank/DDBJ databases">
        <authorList>
            <person name="Regsiter A."/>
            <person name="william w."/>
        </authorList>
    </citation>
    <scope>NUCLEOTIDE SEQUENCE</scope>
    <source>
        <strain evidence="4">Montdore</strain>
    </source>
</reference>
<evidence type="ECO:0000313" key="5">
    <source>
        <dbReference type="Proteomes" id="UP001412239"/>
    </source>
</evidence>
<feature type="domain" description="ELYS-like" evidence="3">
    <location>
        <begin position="42"/>
        <end position="259"/>
    </location>
</feature>
<protein>
    <recommendedName>
        <fullName evidence="3">ELYS-like domain-containing protein</fullName>
    </recommendedName>
</protein>
<proteinExistence type="predicted"/>
<dbReference type="EMBL" id="LN891048">
    <property type="protein sequence ID" value="CUS10437.1"/>
    <property type="molecule type" value="Genomic_DNA"/>
</dbReference>
<accession>A0A292PVE8</accession>
<name>A0A292PVE8_9PEZI</name>
<dbReference type="Pfam" id="PF13934">
    <property type="entry name" value="ELYS"/>
    <property type="match status" value="1"/>
</dbReference>
<dbReference type="GO" id="GO:0005634">
    <property type="term" value="C:nucleus"/>
    <property type="evidence" value="ECO:0007669"/>
    <property type="project" value="UniProtKB-SubCell"/>
</dbReference>
<keyword evidence="2" id="KW-0539">Nucleus</keyword>
<dbReference type="InterPro" id="IPR025151">
    <property type="entry name" value="ELYS_dom"/>
</dbReference>